<protein>
    <submittedName>
        <fullName evidence="2">Uncharacterized protein</fullName>
    </submittedName>
</protein>
<feature type="transmembrane region" description="Helical" evidence="1">
    <location>
        <begin position="58"/>
        <end position="75"/>
    </location>
</feature>
<evidence type="ECO:0000313" key="2">
    <source>
        <dbReference type="EMBL" id="MFD2937084.1"/>
    </source>
</evidence>
<feature type="transmembrane region" description="Helical" evidence="1">
    <location>
        <begin position="159"/>
        <end position="191"/>
    </location>
</feature>
<keyword evidence="1" id="KW-1133">Transmembrane helix</keyword>
<dbReference type="EMBL" id="JBHUOM010000023">
    <property type="protein sequence ID" value="MFD2937084.1"/>
    <property type="molecule type" value="Genomic_DNA"/>
</dbReference>
<evidence type="ECO:0000313" key="3">
    <source>
        <dbReference type="Proteomes" id="UP001597512"/>
    </source>
</evidence>
<evidence type="ECO:0000256" key="1">
    <source>
        <dbReference type="SAM" id="Phobius"/>
    </source>
</evidence>
<name>A0ABW6ASR2_9BACT</name>
<sequence length="279" mass="31826">MKPEELKQQALKNDIDSLSNKVVAVSNTLERLTDKIDANSKANKAGFAEKLEGWIKNLTLFLSIPGIVVVLFIQLKQPENVTADTQAKLADARQKNAEALKLENEIQLSFDSIKRKSSKDVAAYNELLDDKLPKLQNIISRFETVRIQNQSQNLIFKYIILWIIFVGLGWFFGLFSTFWSSLIALAFFILNKRAEKIKIEKNRKRFRNISQYSIIILSPLPTILKIIVEISIFFALMIPIFNETAILLGSDKSFQSVSKEFSKFHIEAAIDSVKQIIDK</sequence>
<reference evidence="3" key="1">
    <citation type="journal article" date="2019" name="Int. J. Syst. Evol. Microbiol.">
        <title>The Global Catalogue of Microorganisms (GCM) 10K type strain sequencing project: providing services to taxonomists for standard genome sequencing and annotation.</title>
        <authorList>
            <consortium name="The Broad Institute Genomics Platform"/>
            <consortium name="The Broad Institute Genome Sequencing Center for Infectious Disease"/>
            <person name="Wu L."/>
            <person name="Ma J."/>
        </authorList>
    </citation>
    <scope>NUCLEOTIDE SEQUENCE [LARGE SCALE GENOMIC DNA]</scope>
    <source>
        <strain evidence="3">KCTC 52490</strain>
    </source>
</reference>
<gene>
    <name evidence="2" type="ORF">ACFS25_25105</name>
</gene>
<organism evidence="2 3">
    <name type="scientific">Spirosoma flavum</name>
    <dbReference type="NCBI Taxonomy" id="2048557"/>
    <lineage>
        <taxon>Bacteria</taxon>
        <taxon>Pseudomonadati</taxon>
        <taxon>Bacteroidota</taxon>
        <taxon>Cytophagia</taxon>
        <taxon>Cytophagales</taxon>
        <taxon>Cytophagaceae</taxon>
        <taxon>Spirosoma</taxon>
    </lineage>
</organism>
<keyword evidence="1" id="KW-0472">Membrane</keyword>
<dbReference type="Proteomes" id="UP001597512">
    <property type="component" value="Unassembled WGS sequence"/>
</dbReference>
<dbReference type="RefSeq" id="WP_381506530.1">
    <property type="nucleotide sequence ID" value="NZ_JBHUOM010000023.1"/>
</dbReference>
<keyword evidence="1" id="KW-0812">Transmembrane</keyword>
<feature type="transmembrane region" description="Helical" evidence="1">
    <location>
        <begin position="212"/>
        <end position="241"/>
    </location>
</feature>
<accession>A0ABW6ASR2</accession>
<proteinExistence type="predicted"/>
<keyword evidence="3" id="KW-1185">Reference proteome</keyword>
<comment type="caution">
    <text evidence="2">The sequence shown here is derived from an EMBL/GenBank/DDBJ whole genome shotgun (WGS) entry which is preliminary data.</text>
</comment>